<evidence type="ECO:0000313" key="1">
    <source>
        <dbReference type="EMBL" id="JAD39018.1"/>
    </source>
</evidence>
<dbReference type="AlphaFoldDB" id="A0A0A8ZMT6"/>
<reference evidence="1" key="1">
    <citation type="submission" date="2014-09" db="EMBL/GenBank/DDBJ databases">
        <authorList>
            <person name="Magalhaes I.L.F."/>
            <person name="Oliveira U."/>
            <person name="Santos F.R."/>
            <person name="Vidigal T.H.D.A."/>
            <person name="Brescovit A.D."/>
            <person name="Santos A.J."/>
        </authorList>
    </citation>
    <scope>NUCLEOTIDE SEQUENCE</scope>
    <source>
        <tissue evidence="1">Shoot tissue taken approximately 20 cm above the soil surface</tissue>
    </source>
</reference>
<organism evidence="1">
    <name type="scientific">Arundo donax</name>
    <name type="common">Giant reed</name>
    <name type="synonym">Donax arundinaceus</name>
    <dbReference type="NCBI Taxonomy" id="35708"/>
    <lineage>
        <taxon>Eukaryota</taxon>
        <taxon>Viridiplantae</taxon>
        <taxon>Streptophyta</taxon>
        <taxon>Embryophyta</taxon>
        <taxon>Tracheophyta</taxon>
        <taxon>Spermatophyta</taxon>
        <taxon>Magnoliopsida</taxon>
        <taxon>Liliopsida</taxon>
        <taxon>Poales</taxon>
        <taxon>Poaceae</taxon>
        <taxon>PACMAD clade</taxon>
        <taxon>Arundinoideae</taxon>
        <taxon>Arundineae</taxon>
        <taxon>Arundo</taxon>
    </lineage>
</organism>
<sequence>MHFTYHYNAWRQYLSQFSNQK</sequence>
<proteinExistence type="predicted"/>
<dbReference type="EMBL" id="GBRH01258877">
    <property type="protein sequence ID" value="JAD39018.1"/>
    <property type="molecule type" value="Transcribed_RNA"/>
</dbReference>
<accession>A0A0A8ZMT6</accession>
<reference evidence="1" key="2">
    <citation type="journal article" date="2015" name="Data Brief">
        <title>Shoot transcriptome of the giant reed, Arundo donax.</title>
        <authorList>
            <person name="Barrero R.A."/>
            <person name="Guerrero F.D."/>
            <person name="Moolhuijzen P."/>
            <person name="Goolsby J.A."/>
            <person name="Tidwell J."/>
            <person name="Bellgard S.E."/>
            <person name="Bellgard M.I."/>
        </authorList>
    </citation>
    <scope>NUCLEOTIDE SEQUENCE</scope>
    <source>
        <tissue evidence="1">Shoot tissue taken approximately 20 cm above the soil surface</tissue>
    </source>
</reference>
<protein>
    <submittedName>
        <fullName evidence="1">Uncharacterized protein</fullName>
    </submittedName>
</protein>
<name>A0A0A8ZMT6_ARUDO</name>